<evidence type="ECO:0000256" key="2">
    <source>
        <dbReference type="ARBA" id="ARBA00010735"/>
    </source>
</evidence>
<dbReference type="GO" id="GO:0005886">
    <property type="term" value="C:plasma membrane"/>
    <property type="evidence" value="ECO:0007669"/>
    <property type="project" value="UniProtKB-SubCell"/>
</dbReference>
<dbReference type="Proteomes" id="UP000823896">
    <property type="component" value="Unassembled WGS sequence"/>
</dbReference>
<name>A0A9D2SWA1_9FIRM</name>
<keyword evidence="6 8" id="KW-1133">Transmembrane helix</keyword>
<gene>
    <name evidence="9" type="ORF">H9702_03650</name>
</gene>
<evidence type="ECO:0000256" key="5">
    <source>
        <dbReference type="ARBA" id="ARBA00022692"/>
    </source>
</evidence>
<keyword evidence="7 8" id="KW-0472">Membrane</keyword>
<feature type="transmembrane region" description="Helical" evidence="8">
    <location>
        <begin position="182"/>
        <end position="199"/>
    </location>
</feature>
<dbReference type="AlphaFoldDB" id="A0A9D2SWA1"/>
<keyword evidence="3" id="KW-0813">Transport</keyword>
<keyword evidence="5 8" id="KW-0812">Transmembrane</keyword>
<evidence type="ECO:0000256" key="4">
    <source>
        <dbReference type="ARBA" id="ARBA00022475"/>
    </source>
</evidence>
<dbReference type="InterPro" id="IPR011606">
    <property type="entry name" value="Brnchd-chn_aa_trnsp_permease"/>
</dbReference>
<feature type="transmembrane region" description="Helical" evidence="8">
    <location>
        <begin position="205"/>
        <end position="226"/>
    </location>
</feature>
<sequence length="233" mass="24652">MQNKFTDGIRDGIPIALGYFSVSFAFGMTALTQGLPLWAAVAISLTCLTSAGQFAGLTIIAASGSLIEMALSQFIINLRYFLMSLSLTQKVDPAMSRAKRAIISFGITDEIFALASSRYNGVGFRYMIGLMTLPIMGWTLGTLSGGVASGLLPQAIRDALGIMIYGMFLAIILPPCRRSKQITAVVACASALSCLFALLQPYVPISSGFVIIICTIAAAALGAWLFPAQEESA</sequence>
<dbReference type="Pfam" id="PF03591">
    <property type="entry name" value="AzlC"/>
    <property type="match status" value="1"/>
</dbReference>
<protein>
    <submittedName>
        <fullName evidence="9">AzlC family ABC transporter permease</fullName>
    </submittedName>
</protein>
<reference evidence="9" key="2">
    <citation type="submission" date="2021-04" db="EMBL/GenBank/DDBJ databases">
        <authorList>
            <person name="Gilroy R."/>
        </authorList>
    </citation>
    <scope>NUCLEOTIDE SEQUENCE</scope>
    <source>
        <strain evidence="9">CHK187-11901</strain>
    </source>
</reference>
<keyword evidence="4" id="KW-1003">Cell membrane</keyword>
<feature type="transmembrane region" description="Helical" evidence="8">
    <location>
        <begin position="126"/>
        <end position="149"/>
    </location>
</feature>
<organism evidence="9 10">
    <name type="scientific">Candidatus Merdibacter merdavium</name>
    <dbReference type="NCBI Taxonomy" id="2838692"/>
    <lineage>
        <taxon>Bacteria</taxon>
        <taxon>Bacillati</taxon>
        <taxon>Bacillota</taxon>
        <taxon>Erysipelotrichia</taxon>
        <taxon>Erysipelotrichales</taxon>
        <taxon>Erysipelotrichaceae</taxon>
        <taxon>Merdibacter</taxon>
    </lineage>
</organism>
<accession>A0A9D2SWA1</accession>
<feature type="transmembrane region" description="Helical" evidence="8">
    <location>
        <begin position="12"/>
        <end position="31"/>
    </location>
</feature>
<reference evidence="9" key="1">
    <citation type="journal article" date="2021" name="PeerJ">
        <title>Extensive microbial diversity within the chicken gut microbiome revealed by metagenomics and culture.</title>
        <authorList>
            <person name="Gilroy R."/>
            <person name="Ravi A."/>
            <person name="Getino M."/>
            <person name="Pursley I."/>
            <person name="Horton D.L."/>
            <person name="Alikhan N.F."/>
            <person name="Baker D."/>
            <person name="Gharbi K."/>
            <person name="Hall N."/>
            <person name="Watson M."/>
            <person name="Adriaenssens E.M."/>
            <person name="Foster-Nyarko E."/>
            <person name="Jarju S."/>
            <person name="Secka A."/>
            <person name="Antonio M."/>
            <person name="Oren A."/>
            <person name="Chaudhuri R.R."/>
            <person name="La Ragione R."/>
            <person name="Hildebrand F."/>
            <person name="Pallen M.J."/>
        </authorList>
    </citation>
    <scope>NUCLEOTIDE SEQUENCE</scope>
    <source>
        <strain evidence="9">CHK187-11901</strain>
    </source>
</reference>
<evidence type="ECO:0000256" key="6">
    <source>
        <dbReference type="ARBA" id="ARBA00022989"/>
    </source>
</evidence>
<evidence type="ECO:0000256" key="8">
    <source>
        <dbReference type="SAM" id="Phobius"/>
    </source>
</evidence>
<evidence type="ECO:0000256" key="1">
    <source>
        <dbReference type="ARBA" id="ARBA00004651"/>
    </source>
</evidence>
<dbReference type="EMBL" id="DWWM01000023">
    <property type="protein sequence ID" value="HJC36210.1"/>
    <property type="molecule type" value="Genomic_DNA"/>
</dbReference>
<evidence type="ECO:0000256" key="7">
    <source>
        <dbReference type="ARBA" id="ARBA00023136"/>
    </source>
</evidence>
<evidence type="ECO:0000256" key="3">
    <source>
        <dbReference type="ARBA" id="ARBA00022448"/>
    </source>
</evidence>
<comment type="subcellular location">
    <subcellularLocation>
        <location evidence="1">Cell membrane</location>
        <topology evidence="1">Multi-pass membrane protein</topology>
    </subcellularLocation>
</comment>
<dbReference type="PANTHER" id="PTHR34979">
    <property type="entry name" value="INNER MEMBRANE PROTEIN YGAZ"/>
    <property type="match status" value="1"/>
</dbReference>
<evidence type="ECO:0000313" key="9">
    <source>
        <dbReference type="EMBL" id="HJC36210.1"/>
    </source>
</evidence>
<dbReference type="GO" id="GO:1903785">
    <property type="term" value="P:L-valine transmembrane transport"/>
    <property type="evidence" value="ECO:0007669"/>
    <property type="project" value="TreeGrafter"/>
</dbReference>
<feature type="transmembrane region" description="Helical" evidence="8">
    <location>
        <begin position="155"/>
        <end position="173"/>
    </location>
</feature>
<comment type="similarity">
    <text evidence="2">Belongs to the AzlC family.</text>
</comment>
<comment type="caution">
    <text evidence="9">The sequence shown here is derived from an EMBL/GenBank/DDBJ whole genome shotgun (WGS) entry which is preliminary data.</text>
</comment>
<proteinExistence type="inferred from homology"/>
<evidence type="ECO:0000313" key="10">
    <source>
        <dbReference type="Proteomes" id="UP000823896"/>
    </source>
</evidence>
<dbReference type="PANTHER" id="PTHR34979:SF1">
    <property type="entry name" value="INNER MEMBRANE PROTEIN YGAZ"/>
    <property type="match status" value="1"/>
</dbReference>